<gene>
    <name evidence="3" type="ORF">H4W80_000278</name>
</gene>
<keyword evidence="4" id="KW-1185">Reference proteome</keyword>
<dbReference type="InterPro" id="IPR000639">
    <property type="entry name" value="Epox_hydrolase-like"/>
</dbReference>
<reference evidence="3 4" key="1">
    <citation type="submission" date="2020-10" db="EMBL/GenBank/DDBJ databases">
        <title>Sequencing the genomes of 1000 actinobacteria strains.</title>
        <authorList>
            <person name="Klenk H.-P."/>
        </authorList>
    </citation>
    <scope>NUCLEOTIDE SEQUENCE [LARGE SCALE GENOMIC DNA]</scope>
    <source>
        <strain evidence="3 4">DSM 43173</strain>
    </source>
</reference>
<dbReference type="Proteomes" id="UP000633509">
    <property type="component" value="Unassembled WGS sequence"/>
</dbReference>
<dbReference type="SUPFAM" id="SSF53474">
    <property type="entry name" value="alpha/beta-Hydrolases"/>
    <property type="match status" value="1"/>
</dbReference>
<dbReference type="InterPro" id="IPR000073">
    <property type="entry name" value="AB_hydrolase_1"/>
</dbReference>
<accession>A0ABR9LMZ2</accession>
<keyword evidence="1" id="KW-0378">Hydrolase</keyword>
<dbReference type="Gene3D" id="3.40.50.1820">
    <property type="entry name" value="alpha/beta hydrolase"/>
    <property type="match status" value="1"/>
</dbReference>
<evidence type="ECO:0000313" key="4">
    <source>
        <dbReference type="Proteomes" id="UP000633509"/>
    </source>
</evidence>
<organism evidence="3 4">
    <name type="scientific">Nonomuraea angiospora</name>
    <dbReference type="NCBI Taxonomy" id="46172"/>
    <lineage>
        <taxon>Bacteria</taxon>
        <taxon>Bacillati</taxon>
        <taxon>Actinomycetota</taxon>
        <taxon>Actinomycetes</taxon>
        <taxon>Streptosporangiales</taxon>
        <taxon>Streptosporangiaceae</taxon>
        <taxon>Nonomuraea</taxon>
    </lineage>
</organism>
<dbReference type="PRINTS" id="PR00412">
    <property type="entry name" value="EPOXHYDRLASE"/>
</dbReference>
<evidence type="ECO:0000256" key="1">
    <source>
        <dbReference type="ARBA" id="ARBA00022801"/>
    </source>
</evidence>
<dbReference type="EMBL" id="JADBEK010000001">
    <property type="protein sequence ID" value="MBE1582020.1"/>
    <property type="molecule type" value="Genomic_DNA"/>
</dbReference>
<proteinExistence type="predicted"/>
<dbReference type="InterPro" id="IPR029058">
    <property type="entry name" value="AB_hydrolase_fold"/>
</dbReference>
<evidence type="ECO:0000259" key="2">
    <source>
        <dbReference type="Pfam" id="PF00561"/>
    </source>
</evidence>
<evidence type="ECO:0000313" key="3">
    <source>
        <dbReference type="EMBL" id="MBE1582020.1"/>
    </source>
</evidence>
<sequence length="290" mass="30977">MVIEGFTYHRVPVADGVSLSAAVAGEGSPIVLLHGFPQTHLMWRHVAADLAADHTVICPDLRGYGASDKPAETEPGTYAKRTMAADVVALARAFGHERFALAGHDRGALVAFRAGLDHPAAISHLACLDVLPTADMWDVMRGASAAVGFHLYLMAQPPGLPEAMIAACPDVFFGHFLDAWTGDAQAIPAEVRAAYLEASREAIPSIVADYRASAGIDAEHDRADREAGRRLEMPVTVLQQDWGAALGYDAAALWRAWAPRLRHLTVGHGHFMAEEAPAEVAKALRELLAG</sequence>
<comment type="caution">
    <text evidence="3">The sequence shown here is derived from an EMBL/GenBank/DDBJ whole genome shotgun (WGS) entry which is preliminary data.</text>
</comment>
<name>A0ABR9LMZ2_9ACTN</name>
<dbReference type="PANTHER" id="PTHR43329">
    <property type="entry name" value="EPOXIDE HYDROLASE"/>
    <property type="match status" value="1"/>
</dbReference>
<dbReference type="RefSeq" id="WP_192783372.1">
    <property type="nucleotide sequence ID" value="NZ_JADBEK010000001.1"/>
</dbReference>
<protein>
    <submittedName>
        <fullName evidence="3">Pimeloyl-ACP methyl ester carboxylesterase</fullName>
    </submittedName>
</protein>
<feature type="domain" description="AB hydrolase-1" evidence="2">
    <location>
        <begin position="29"/>
        <end position="141"/>
    </location>
</feature>
<dbReference type="Pfam" id="PF00561">
    <property type="entry name" value="Abhydrolase_1"/>
    <property type="match status" value="1"/>
</dbReference>